<gene>
    <name evidence="5" type="ORF">IAA48_02185</name>
</gene>
<dbReference type="InterPro" id="IPR023753">
    <property type="entry name" value="FAD/NAD-binding_dom"/>
</dbReference>
<dbReference type="GO" id="GO:0016491">
    <property type="term" value="F:oxidoreductase activity"/>
    <property type="evidence" value="ECO:0007669"/>
    <property type="project" value="InterPro"/>
</dbReference>
<dbReference type="EMBL" id="DXGE01000010">
    <property type="protein sequence ID" value="HIW85283.1"/>
    <property type="molecule type" value="Genomic_DNA"/>
</dbReference>
<organism evidence="5 6">
    <name type="scientific">Candidatus Eubacterium faecipullorum</name>
    <dbReference type="NCBI Taxonomy" id="2838571"/>
    <lineage>
        <taxon>Bacteria</taxon>
        <taxon>Bacillati</taxon>
        <taxon>Bacillota</taxon>
        <taxon>Clostridia</taxon>
        <taxon>Eubacteriales</taxon>
        <taxon>Eubacteriaceae</taxon>
        <taxon>Eubacterium</taxon>
    </lineage>
</organism>
<reference evidence="5" key="1">
    <citation type="journal article" date="2021" name="PeerJ">
        <title>Extensive microbial diversity within the chicken gut microbiome revealed by metagenomics and culture.</title>
        <authorList>
            <person name="Gilroy R."/>
            <person name="Ravi A."/>
            <person name="Getino M."/>
            <person name="Pursley I."/>
            <person name="Horton D.L."/>
            <person name="Alikhan N.F."/>
            <person name="Baker D."/>
            <person name="Gharbi K."/>
            <person name="Hall N."/>
            <person name="Watson M."/>
            <person name="Adriaenssens E.M."/>
            <person name="Foster-Nyarko E."/>
            <person name="Jarju S."/>
            <person name="Secka A."/>
            <person name="Antonio M."/>
            <person name="Oren A."/>
            <person name="Chaudhuri R.R."/>
            <person name="La Ragione R."/>
            <person name="Hildebrand F."/>
            <person name="Pallen M.J."/>
        </authorList>
    </citation>
    <scope>NUCLEOTIDE SEQUENCE</scope>
    <source>
        <strain evidence="5">421</strain>
    </source>
</reference>
<dbReference type="AlphaFoldDB" id="A0A9D1RDY6"/>
<reference evidence="5" key="2">
    <citation type="submission" date="2021-04" db="EMBL/GenBank/DDBJ databases">
        <authorList>
            <person name="Gilroy R."/>
        </authorList>
    </citation>
    <scope>NUCLEOTIDE SEQUENCE</scope>
    <source>
        <strain evidence="5">421</strain>
    </source>
</reference>
<evidence type="ECO:0000256" key="1">
    <source>
        <dbReference type="ARBA" id="ARBA00001974"/>
    </source>
</evidence>
<dbReference type="InterPro" id="IPR016156">
    <property type="entry name" value="FAD/NAD-linked_Rdtase_dimer_sf"/>
</dbReference>
<dbReference type="Gene3D" id="3.30.390.30">
    <property type="match status" value="1"/>
</dbReference>
<dbReference type="InterPro" id="IPR036188">
    <property type="entry name" value="FAD/NAD-bd_sf"/>
</dbReference>
<evidence type="ECO:0000259" key="4">
    <source>
        <dbReference type="Pfam" id="PF07992"/>
    </source>
</evidence>
<dbReference type="PRINTS" id="PR00368">
    <property type="entry name" value="FADPNR"/>
</dbReference>
<dbReference type="PANTHER" id="PTHR43429:SF3">
    <property type="entry name" value="NITRITE REDUCTASE [NAD(P)H]"/>
    <property type="match status" value="1"/>
</dbReference>
<dbReference type="PRINTS" id="PR00411">
    <property type="entry name" value="PNDRDTASEI"/>
</dbReference>
<evidence type="ECO:0000256" key="3">
    <source>
        <dbReference type="ARBA" id="ARBA00022827"/>
    </source>
</evidence>
<proteinExistence type="predicted"/>
<comment type="cofactor">
    <cofactor evidence="1">
        <name>FAD</name>
        <dbReference type="ChEBI" id="CHEBI:57692"/>
    </cofactor>
</comment>
<keyword evidence="3" id="KW-0274">FAD</keyword>
<dbReference type="Proteomes" id="UP000824205">
    <property type="component" value="Unassembled WGS sequence"/>
</dbReference>
<name>A0A9D1RDY6_9FIRM</name>
<evidence type="ECO:0000313" key="6">
    <source>
        <dbReference type="Proteomes" id="UP000824205"/>
    </source>
</evidence>
<dbReference type="InterPro" id="IPR050260">
    <property type="entry name" value="FAD-bd_OxRdtase"/>
</dbReference>
<sequence>MRYVIIGASAAGLAAAQQIRKTDKNGEITVLTRENYFPYSRPSISYLLKGTVEEKKMFLRKPQFYADNKIAVITGAEVTKIDREKKTVKAGRKEYPYDKLCIAAGSKPFVPPVENAQGCKNVFTFLDLASAKALKKAVNKNTRAVVIGAGLIGMKAAEGLSKICKSVHVAELSPRVLPSILDEKSAVSVKKYLEAHGLCFHLENTVVKAQTKGGMVKSVLLKSGETLDCDVLVIAVGVRPETVLAEKAGLEVNRGIIVDQKTMQTSDKDIYAAGDCTVSVDMLDGSNKIIALWPNAVYQGMAAGANMAGETHEAAGAYSVNAIDFYGLRICTCGLINAKGEQYHDKIKAQGDSYKRLIFEGDKLVGYVLINASDNAGIYTNIIANGVSLDTLAGDIMDTPSLFLFNRETRTDKLTGGVAL</sequence>
<feature type="domain" description="FAD/NAD(P)-binding" evidence="4">
    <location>
        <begin position="2"/>
        <end position="300"/>
    </location>
</feature>
<comment type="caution">
    <text evidence="5">The sequence shown here is derived from an EMBL/GenBank/DDBJ whole genome shotgun (WGS) entry which is preliminary data.</text>
</comment>
<keyword evidence="2" id="KW-0285">Flavoprotein</keyword>
<protein>
    <submittedName>
        <fullName evidence="5">FAD-dependent oxidoreductase</fullName>
    </submittedName>
</protein>
<evidence type="ECO:0000313" key="5">
    <source>
        <dbReference type="EMBL" id="HIW85283.1"/>
    </source>
</evidence>
<dbReference type="PANTHER" id="PTHR43429">
    <property type="entry name" value="PYRIDINE NUCLEOTIDE-DISULFIDE OXIDOREDUCTASE DOMAIN-CONTAINING"/>
    <property type="match status" value="1"/>
</dbReference>
<dbReference type="SUPFAM" id="SSF51905">
    <property type="entry name" value="FAD/NAD(P)-binding domain"/>
    <property type="match status" value="1"/>
</dbReference>
<dbReference type="Pfam" id="PF07992">
    <property type="entry name" value="Pyr_redox_2"/>
    <property type="match status" value="1"/>
</dbReference>
<accession>A0A9D1RDY6</accession>
<evidence type="ECO:0000256" key="2">
    <source>
        <dbReference type="ARBA" id="ARBA00022630"/>
    </source>
</evidence>
<dbReference type="Gene3D" id="3.50.50.60">
    <property type="entry name" value="FAD/NAD(P)-binding domain"/>
    <property type="match status" value="2"/>
</dbReference>